<protein>
    <submittedName>
        <fullName evidence="1">Uncharacterized protein</fullName>
    </submittedName>
</protein>
<dbReference type="Gene3D" id="3.40.630.30">
    <property type="match status" value="1"/>
</dbReference>
<dbReference type="Proteomes" id="UP000308092">
    <property type="component" value="Unassembled WGS sequence"/>
</dbReference>
<reference evidence="1 2" key="1">
    <citation type="submission" date="2019-03" db="EMBL/GenBank/DDBJ databases">
        <title>The genome sequence of a newly discovered highly antifungal drug resistant Aspergillus species, Aspergillus tanneri NIH 1004.</title>
        <authorList>
            <person name="Mounaud S."/>
            <person name="Singh I."/>
            <person name="Joardar V."/>
            <person name="Pakala S."/>
            <person name="Pakala S."/>
            <person name="Venepally P."/>
            <person name="Hoover J."/>
            <person name="Nierman W."/>
            <person name="Chung J."/>
            <person name="Losada L."/>
        </authorList>
    </citation>
    <scope>NUCLEOTIDE SEQUENCE [LARGE SCALE GENOMIC DNA]</scope>
    <source>
        <strain evidence="1 2">NIH1004</strain>
    </source>
</reference>
<dbReference type="AlphaFoldDB" id="A0A4S3JLE9"/>
<dbReference type="VEuPathDB" id="FungiDB:EYZ11_004319"/>
<sequence>MRGIRADQELLQLEVGAIFGLDPTSSQPVHKDSKYHAVYAWSPSAKFLALSPEILFDPSQLHSRINQAYESGTVPQTLVHLSETFPGTIEGGPCFTFPDRQLTPPSITLPIYVSDSAGKAAAREFIRPSNWEPDEWAKLITGSMGEWAMAVHDKSPVSICFSPAMNSTVAEAGIWTYLDFRGRRIAPAVVAAWSECERRNKEILLYSIVGNNLSSQSVARTLGLDPLGWIWKLHKPSPDQVSSGEDRLEFMVQTWTMNTVSELENPTPIAFDKRLTFSNFTNNVDAIHEICKPPTKGDVNFLKTWFLHVEKRPVE</sequence>
<gene>
    <name evidence="1" type="ORF">EYZ11_004319</name>
</gene>
<keyword evidence="2" id="KW-1185">Reference proteome</keyword>
<name>A0A4S3JLE9_9EURO</name>
<evidence type="ECO:0000313" key="2">
    <source>
        <dbReference type="Proteomes" id="UP000308092"/>
    </source>
</evidence>
<evidence type="ECO:0000313" key="1">
    <source>
        <dbReference type="EMBL" id="THC96200.1"/>
    </source>
</evidence>
<proteinExistence type="predicted"/>
<comment type="caution">
    <text evidence="1">The sequence shown here is derived from an EMBL/GenBank/DDBJ whole genome shotgun (WGS) entry which is preliminary data.</text>
</comment>
<dbReference type="EMBL" id="SOSA01000124">
    <property type="protein sequence ID" value="THC96200.1"/>
    <property type="molecule type" value="Genomic_DNA"/>
</dbReference>
<accession>A0A4S3JLE9</accession>
<organism evidence="1 2">
    <name type="scientific">Aspergillus tanneri</name>
    <dbReference type="NCBI Taxonomy" id="1220188"/>
    <lineage>
        <taxon>Eukaryota</taxon>
        <taxon>Fungi</taxon>
        <taxon>Dikarya</taxon>
        <taxon>Ascomycota</taxon>
        <taxon>Pezizomycotina</taxon>
        <taxon>Eurotiomycetes</taxon>
        <taxon>Eurotiomycetidae</taxon>
        <taxon>Eurotiales</taxon>
        <taxon>Aspergillaceae</taxon>
        <taxon>Aspergillus</taxon>
        <taxon>Aspergillus subgen. Circumdati</taxon>
    </lineage>
</organism>